<dbReference type="InterPro" id="IPR013325">
    <property type="entry name" value="RNA_pol_sigma_r2"/>
</dbReference>
<dbReference type="Gene3D" id="1.10.10.10">
    <property type="entry name" value="Winged helix-like DNA-binding domain superfamily/Winged helix DNA-binding domain"/>
    <property type="match status" value="1"/>
</dbReference>
<reference evidence="8" key="1">
    <citation type="submission" date="2021-04" db="EMBL/GenBank/DDBJ databases">
        <title>Pseudonocardia sp. nov., isolated from sandy soil of mangrove forest.</title>
        <authorList>
            <person name="Zan Z."/>
            <person name="Huang R."/>
            <person name="Liu W."/>
        </authorList>
    </citation>
    <scope>NUCLEOTIDE SEQUENCE</scope>
    <source>
        <strain evidence="8">S2-4</strain>
    </source>
</reference>
<dbReference type="InterPro" id="IPR036388">
    <property type="entry name" value="WH-like_DNA-bd_sf"/>
</dbReference>
<dbReference type="InterPro" id="IPR039425">
    <property type="entry name" value="RNA_pol_sigma-70-like"/>
</dbReference>
<dbReference type="InterPro" id="IPR007627">
    <property type="entry name" value="RNA_pol_sigma70_r2"/>
</dbReference>
<evidence type="ECO:0000259" key="7">
    <source>
        <dbReference type="Pfam" id="PF08281"/>
    </source>
</evidence>
<name>A0ABT1A4B2_9PSEU</name>
<organism evidence="8 9">
    <name type="scientific">Pseudonocardia humida</name>
    <dbReference type="NCBI Taxonomy" id="2800819"/>
    <lineage>
        <taxon>Bacteria</taxon>
        <taxon>Bacillati</taxon>
        <taxon>Actinomycetota</taxon>
        <taxon>Actinomycetes</taxon>
        <taxon>Pseudonocardiales</taxon>
        <taxon>Pseudonocardiaceae</taxon>
        <taxon>Pseudonocardia</taxon>
    </lineage>
</organism>
<evidence type="ECO:0000256" key="5">
    <source>
        <dbReference type="ARBA" id="ARBA00023163"/>
    </source>
</evidence>
<dbReference type="PANTHER" id="PTHR43133">
    <property type="entry name" value="RNA POLYMERASE ECF-TYPE SIGMA FACTO"/>
    <property type="match status" value="1"/>
</dbReference>
<keyword evidence="4" id="KW-0238">DNA-binding</keyword>
<dbReference type="PANTHER" id="PTHR43133:SF50">
    <property type="entry name" value="ECF RNA POLYMERASE SIGMA FACTOR SIGM"/>
    <property type="match status" value="1"/>
</dbReference>
<comment type="similarity">
    <text evidence="1">Belongs to the sigma-70 factor family. ECF subfamily.</text>
</comment>
<dbReference type="SUPFAM" id="SSF88946">
    <property type="entry name" value="Sigma2 domain of RNA polymerase sigma factors"/>
    <property type="match status" value="1"/>
</dbReference>
<sequence>MVDRRASVASGPLRSAAPGYDVYGGAAAPYAGGYEDDYGDDYADDYADDYGDQDLTVAAPMSGRPRRGPLSRAQLRSDFGAHFEDNYQRLVAQLFAITLNSGEAHEVVQDAYSRAWRQWATVGRLRDPSEWIRRVAVRSTIRSWRRTLARVGFGRPKPIGDDAVEPRTAALLSALARLPIAERRAIVLHHMVGWSIAEIAVVERSSPGSVSVRLARAAHLVGRALPDLVDRYEDEYDPDQGEEQR</sequence>
<evidence type="ECO:0000256" key="2">
    <source>
        <dbReference type="ARBA" id="ARBA00023015"/>
    </source>
</evidence>
<evidence type="ECO:0000259" key="6">
    <source>
        <dbReference type="Pfam" id="PF04542"/>
    </source>
</evidence>
<evidence type="ECO:0000313" key="9">
    <source>
        <dbReference type="Proteomes" id="UP001165283"/>
    </source>
</evidence>
<dbReference type="Pfam" id="PF04542">
    <property type="entry name" value="Sigma70_r2"/>
    <property type="match status" value="1"/>
</dbReference>
<evidence type="ECO:0000256" key="4">
    <source>
        <dbReference type="ARBA" id="ARBA00023125"/>
    </source>
</evidence>
<keyword evidence="3" id="KW-0731">Sigma factor</keyword>
<evidence type="ECO:0000256" key="3">
    <source>
        <dbReference type="ARBA" id="ARBA00023082"/>
    </source>
</evidence>
<dbReference type="Gene3D" id="1.10.1740.10">
    <property type="match status" value="1"/>
</dbReference>
<dbReference type="InterPro" id="IPR013324">
    <property type="entry name" value="RNA_pol_sigma_r3/r4-like"/>
</dbReference>
<evidence type="ECO:0000313" key="8">
    <source>
        <dbReference type="EMBL" id="MCO1657786.1"/>
    </source>
</evidence>
<dbReference type="EMBL" id="JAGSOV010000046">
    <property type="protein sequence ID" value="MCO1657786.1"/>
    <property type="molecule type" value="Genomic_DNA"/>
</dbReference>
<dbReference type="SUPFAM" id="SSF88659">
    <property type="entry name" value="Sigma3 and sigma4 domains of RNA polymerase sigma factors"/>
    <property type="match status" value="1"/>
</dbReference>
<dbReference type="RefSeq" id="WP_252441430.1">
    <property type="nucleotide sequence ID" value="NZ_JAGSOV010000046.1"/>
</dbReference>
<keyword evidence="9" id="KW-1185">Reference proteome</keyword>
<keyword evidence="2" id="KW-0805">Transcription regulation</keyword>
<dbReference type="Pfam" id="PF08281">
    <property type="entry name" value="Sigma70_r4_2"/>
    <property type="match status" value="1"/>
</dbReference>
<evidence type="ECO:0000256" key="1">
    <source>
        <dbReference type="ARBA" id="ARBA00010641"/>
    </source>
</evidence>
<protein>
    <submittedName>
        <fullName evidence="8">RNA polymerase sigma factor</fullName>
    </submittedName>
</protein>
<accession>A0ABT1A4B2</accession>
<feature type="domain" description="RNA polymerase sigma factor 70 region 4 type 2" evidence="7">
    <location>
        <begin position="170"/>
        <end position="217"/>
    </location>
</feature>
<proteinExistence type="inferred from homology"/>
<feature type="domain" description="RNA polymerase sigma-70 region 2" evidence="6">
    <location>
        <begin position="83"/>
        <end position="146"/>
    </location>
</feature>
<keyword evidence="5" id="KW-0804">Transcription</keyword>
<gene>
    <name evidence="8" type="ORF">KDL28_22240</name>
</gene>
<dbReference type="Proteomes" id="UP001165283">
    <property type="component" value="Unassembled WGS sequence"/>
</dbReference>
<comment type="caution">
    <text evidence="8">The sequence shown here is derived from an EMBL/GenBank/DDBJ whole genome shotgun (WGS) entry which is preliminary data.</text>
</comment>
<dbReference type="InterPro" id="IPR013249">
    <property type="entry name" value="RNA_pol_sigma70_r4_t2"/>
</dbReference>